<comment type="similarity">
    <text evidence="2 9 10">Belongs to the SecY/SEC61-alpha family.</text>
</comment>
<proteinExistence type="inferred from homology"/>
<evidence type="ECO:0000256" key="7">
    <source>
        <dbReference type="ARBA" id="ARBA00023010"/>
    </source>
</evidence>
<dbReference type="PRINTS" id="PR00303">
    <property type="entry name" value="SECYTRNLCASE"/>
</dbReference>
<dbReference type="Pfam" id="PF00344">
    <property type="entry name" value="SecY"/>
    <property type="match status" value="1"/>
</dbReference>
<dbReference type="InterPro" id="IPR026593">
    <property type="entry name" value="SecY"/>
</dbReference>
<feature type="transmembrane region" description="Helical" evidence="9">
    <location>
        <begin position="67"/>
        <end position="87"/>
    </location>
</feature>
<protein>
    <recommendedName>
        <fullName evidence="9">Protein translocase subunit SecY</fullName>
    </recommendedName>
</protein>
<feature type="transmembrane region" description="Helical" evidence="9">
    <location>
        <begin position="364"/>
        <end position="384"/>
    </location>
</feature>
<dbReference type="PANTHER" id="PTHR10906">
    <property type="entry name" value="SECY/SEC61-ALPHA FAMILY MEMBER"/>
    <property type="match status" value="1"/>
</dbReference>
<feature type="transmembrane region" description="Helical" evidence="9">
    <location>
        <begin position="148"/>
        <end position="167"/>
    </location>
</feature>
<comment type="subcellular location">
    <subcellularLocation>
        <location evidence="9">Cell membrane</location>
        <topology evidence="9">Multi-pass membrane protein</topology>
    </subcellularLocation>
    <subcellularLocation>
        <location evidence="1">Membrane</location>
        <topology evidence="1">Multi-pass membrane protein</topology>
    </subcellularLocation>
</comment>
<dbReference type="InterPro" id="IPR030659">
    <property type="entry name" value="SecY_CS"/>
</dbReference>
<evidence type="ECO:0000256" key="9">
    <source>
        <dbReference type="HAMAP-Rule" id="MF_01465"/>
    </source>
</evidence>
<dbReference type="EMBL" id="BQXO01000004">
    <property type="protein sequence ID" value="GKT06239.1"/>
    <property type="molecule type" value="Genomic_DNA"/>
</dbReference>
<evidence type="ECO:0000256" key="1">
    <source>
        <dbReference type="ARBA" id="ARBA00004141"/>
    </source>
</evidence>
<dbReference type="NCBIfam" id="TIGR00967">
    <property type="entry name" value="3a0501s007"/>
    <property type="match status" value="1"/>
</dbReference>
<dbReference type="Proteomes" id="UP001628078">
    <property type="component" value="Unassembled WGS sequence"/>
</dbReference>
<evidence type="ECO:0000256" key="10">
    <source>
        <dbReference type="RuleBase" id="RU004349"/>
    </source>
</evidence>
<evidence type="ECO:0000256" key="5">
    <source>
        <dbReference type="ARBA" id="ARBA00022927"/>
    </source>
</evidence>
<dbReference type="PROSITE" id="PS00755">
    <property type="entry name" value="SECY_1"/>
    <property type="match status" value="1"/>
</dbReference>
<dbReference type="Gene3D" id="1.10.3370.10">
    <property type="entry name" value="SecY subunit domain"/>
    <property type="match status" value="1"/>
</dbReference>
<comment type="function">
    <text evidence="9">The central subunit of the protein translocation channel SecYEG. Consists of two halves formed by TMs 1-5 and 6-10. These two domains form a lateral gate at the front which open onto the bilayer between TMs 2 and 7, and are clamped together by SecE at the back. The channel is closed by both a pore ring composed of hydrophobic SecY resides and a short helix (helix 2A) on the extracellular side of the membrane which forms a plug. The plug probably moves laterally to allow the channel to open. The ring and the pore may move independently.</text>
</comment>
<feature type="transmembrane region" description="Helical" evidence="9">
    <location>
        <begin position="313"/>
        <end position="330"/>
    </location>
</feature>
<dbReference type="SUPFAM" id="SSF103491">
    <property type="entry name" value="Preprotein translocase SecY subunit"/>
    <property type="match status" value="1"/>
</dbReference>
<name>A0ABQ5JS49_9LACO</name>
<evidence type="ECO:0000313" key="11">
    <source>
        <dbReference type="EMBL" id="GKT06239.1"/>
    </source>
</evidence>
<keyword evidence="6 9" id="KW-1133">Transmembrane helix</keyword>
<keyword evidence="4 9" id="KW-0812">Transmembrane</keyword>
<sequence>MISTISNAFKTREIRNKIFFTLFVLIVYRLGCYITVPGVNARALQAVASSGLVNVLNIFSGGGLTNYSLFAMGVSPFVTAQIVVQLLQMDIVPRFVEWSKQGDVGRRKLNQATRYLTIVLAFVQSIGITAGFNALSPMHLVKTPNPQTFIMIGVLLTGGTMFATWLGDMITQRGLGNGVSMLIFAGIIARTPVGVQQLWRENITSVAKSQLWRGALFLAAIAVLVIIIIVFVTWVQQAERRIPIQYTRRATSAGSGSYLPLKVNVAGVIPVIFASSLISTPQTVLLAFQKNHGADDWYQIMSKIFNMQTTQGAILYTVLIVLFTFFYAFVQVNPEKLAENLQKQGGYIPSVWPGHDTQDYISHLLMRLSTVGSLFLGLVALIPLLASDIWGLDESIGLGGTSLLIVVGVAIDIIRQLDGLMMKRQYVGFIQDDQLAAHEATEEQED</sequence>
<feature type="transmembrane region" description="Helical" evidence="9">
    <location>
        <begin position="115"/>
        <end position="136"/>
    </location>
</feature>
<feature type="transmembrane region" description="Helical" evidence="9">
    <location>
        <begin position="179"/>
        <end position="199"/>
    </location>
</feature>
<organism evidence="11 12">
    <name type="scientific">Furfurilactobacillus curtus</name>
    <dbReference type="NCBI Taxonomy" id="1746200"/>
    <lineage>
        <taxon>Bacteria</taxon>
        <taxon>Bacillati</taxon>
        <taxon>Bacillota</taxon>
        <taxon>Bacilli</taxon>
        <taxon>Lactobacillales</taxon>
        <taxon>Lactobacillaceae</taxon>
        <taxon>Furfurilactobacillus</taxon>
    </lineage>
</organism>
<evidence type="ECO:0000256" key="2">
    <source>
        <dbReference type="ARBA" id="ARBA00005751"/>
    </source>
</evidence>
<dbReference type="HAMAP" id="MF_01465">
    <property type="entry name" value="SecY"/>
    <property type="match status" value="1"/>
</dbReference>
<reference evidence="11 12" key="1">
    <citation type="submission" date="2022-03" db="EMBL/GenBank/DDBJ databases">
        <title>Draft genome sequence of Furfurilactobacillus curtus JCM 31185.</title>
        <authorList>
            <person name="Suzuki S."/>
            <person name="Endo A."/>
            <person name="Kajikawa A."/>
        </authorList>
    </citation>
    <scope>NUCLEOTIDE SEQUENCE [LARGE SCALE GENOMIC DNA]</scope>
    <source>
        <strain evidence="11 12">JCM 31185</strain>
    </source>
</reference>
<feature type="transmembrane region" description="Helical" evidence="9">
    <location>
        <begin position="211"/>
        <end position="235"/>
    </location>
</feature>
<evidence type="ECO:0000256" key="3">
    <source>
        <dbReference type="ARBA" id="ARBA00022448"/>
    </source>
</evidence>
<comment type="subunit">
    <text evidence="9">Component of the Sec protein translocase complex. Heterotrimer consisting of SecY, SecE and SecG subunits. The heterotrimers can form oligomers, although 1 heterotrimer is thought to be able to translocate proteins. Interacts with the ribosome. Interacts with SecDF, and other proteins may be involved. Interacts with SecA.</text>
</comment>
<evidence type="ECO:0000256" key="4">
    <source>
        <dbReference type="ARBA" id="ARBA00022692"/>
    </source>
</evidence>
<dbReference type="InterPro" id="IPR023201">
    <property type="entry name" value="SecY_dom_sf"/>
</dbReference>
<keyword evidence="7 9" id="KW-0811">Translocation</keyword>
<evidence type="ECO:0000256" key="6">
    <source>
        <dbReference type="ARBA" id="ARBA00022989"/>
    </source>
</evidence>
<gene>
    <name evidence="9 11" type="primary">secY</name>
    <name evidence="11" type="ORF">JCM31185_15260</name>
</gene>
<keyword evidence="5 9" id="KW-0653">Protein transport</keyword>
<feature type="transmembrane region" description="Helical" evidence="9">
    <location>
        <begin position="396"/>
        <end position="414"/>
    </location>
</feature>
<dbReference type="RefSeq" id="WP_407884214.1">
    <property type="nucleotide sequence ID" value="NZ_BQXO01000004.1"/>
</dbReference>
<feature type="transmembrane region" description="Helical" evidence="9">
    <location>
        <begin position="18"/>
        <end position="36"/>
    </location>
</feature>
<keyword evidence="3 9" id="KW-0813">Transport</keyword>
<feature type="transmembrane region" description="Helical" evidence="9">
    <location>
        <begin position="256"/>
        <end position="278"/>
    </location>
</feature>
<keyword evidence="8 9" id="KW-0472">Membrane</keyword>
<keyword evidence="12" id="KW-1185">Reference proteome</keyword>
<comment type="caution">
    <text evidence="11">The sequence shown here is derived from an EMBL/GenBank/DDBJ whole genome shotgun (WGS) entry which is preliminary data.</text>
</comment>
<dbReference type="PIRSF" id="PIRSF004557">
    <property type="entry name" value="SecY"/>
    <property type="match status" value="1"/>
</dbReference>
<evidence type="ECO:0000313" key="12">
    <source>
        <dbReference type="Proteomes" id="UP001628078"/>
    </source>
</evidence>
<evidence type="ECO:0000256" key="8">
    <source>
        <dbReference type="ARBA" id="ARBA00023136"/>
    </source>
</evidence>
<accession>A0ABQ5JS49</accession>
<keyword evidence="9" id="KW-1003">Cell membrane</keyword>
<dbReference type="InterPro" id="IPR002208">
    <property type="entry name" value="SecY/SEC61-alpha"/>
</dbReference>